<evidence type="ECO:0000313" key="3">
    <source>
        <dbReference type="EMBL" id="KAG6512437.1"/>
    </source>
</evidence>
<dbReference type="Proteomes" id="UP000734854">
    <property type="component" value="Unassembled WGS sequence"/>
</dbReference>
<accession>A0A8J5GTF6</accession>
<organism evidence="3 4">
    <name type="scientific">Zingiber officinale</name>
    <name type="common">Ginger</name>
    <name type="synonym">Amomum zingiber</name>
    <dbReference type="NCBI Taxonomy" id="94328"/>
    <lineage>
        <taxon>Eukaryota</taxon>
        <taxon>Viridiplantae</taxon>
        <taxon>Streptophyta</taxon>
        <taxon>Embryophyta</taxon>
        <taxon>Tracheophyta</taxon>
        <taxon>Spermatophyta</taxon>
        <taxon>Magnoliopsida</taxon>
        <taxon>Liliopsida</taxon>
        <taxon>Zingiberales</taxon>
        <taxon>Zingiberaceae</taxon>
        <taxon>Zingiber</taxon>
    </lineage>
</organism>
<sequence length="100" mass="10234">MDSPGAVIVLLTVVLLFVTAPATTEAVCNMSQAGADACKPSVTQPNPTPPSAACCKALEAADLKCFCSYKNSPLLPKLGIDPDLAAKLPAKCNLSTPDNC</sequence>
<dbReference type="PANTHER" id="PTHR33122">
    <property type="entry name" value="LIPID BINDING PROTEIN-RELATED"/>
    <property type="match status" value="1"/>
</dbReference>
<proteinExistence type="predicted"/>
<dbReference type="EMBL" id="JACMSC010000008">
    <property type="protein sequence ID" value="KAG6512437.1"/>
    <property type="molecule type" value="Genomic_DNA"/>
</dbReference>
<evidence type="ECO:0000313" key="4">
    <source>
        <dbReference type="Proteomes" id="UP000734854"/>
    </source>
</evidence>
<keyword evidence="1" id="KW-0732">Signal</keyword>
<dbReference type="OrthoDB" id="643149at2759"/>
<protein>
    <recommendedName>
        <fullName evidence="2">Bifunctional inhibitor/plant lipid transfer protein/seed storage helical domain-containing protein</fullName>
    </recommendedName>
</protein>
<dbReference type="PANTHER" id="PTHR33122:SF60">
    <property type="entry name" value="LIPID-TRANSFER PROTEIN DIR1-RELATED"/>
    <property type="match status" value="1"/>
</dbReference>
<gene>
    <name evidence="3" type="ORF">ZIOFF_030548</name>
</gene>
<dbReference type="CDD" id="cd04660">
    <property type="entry name" value="nsLTP_like"/>
    <property type="match status" value="1"/>
</dbReference>
<dbReference type="AlphaFoldDB" id="A0A8J5GTF6"/>
<keyword evidence="4" id="KW-1185">Reference proteome</keyword>
<dbReference type="Pfam" id="PF14368">
    <property type="entry name" value="LTP_2"/>
    <property type="match status" value="1"/>
</dbReference>
<dbReference type="InterPro" id="IPR044741">
    <property type="entry name" value="NsLTP-like"/>
</dbReference>
<evidence type="ECO:0000259" key="2">
    <source>
        <dbReference type="Pfam" id="PF14368"/>
    </source>
</evidence>
<name>A0A8J5GTF6_ZINOF</name>
<reference evidence="3 4" key="1">
    <citation type="submission" date="2020-08" db="EMBL/GenBank/DDBJ databases">
        <title>Plant Genome Project.</title>
        <authorList>
            <person name="Zhang R.-G."/>
        </authorList>
    </citation>
    <scope>NUCLEOTIDE SEQUENCE [LARGE SCALE GENOMIC DNA]</scope>
    <source>
        <tissue evidence="3">Rhizome</tissue>
    </source>
</reference>
<comment type="caution">
    <text evidence="3">The sequence shown here is derived from an EMBL/GenBank/DDBJ whole genome shotgun (WGS) entry which is preliminary data.</text>
</comment>
<dbReference type="GO" id="GO:0009627">
    <property type="term" value="P:systemic acquired resistance"/>
    <property type="evidence" value="ECO:0007669"/>
    <property type="project" value="InterPro"/>
</dbReference>
<dbReference type="InterPro" id="IPR016140">
    <property type="entry name" value="Bifunc_inhib/LTP/seed_store"/>
</dbReference>
<feature type="signal peptide" evidence="1">
    <location>
        <begin position="1"/>
        <end position="26"/>
    </location>
</feature>
<feature type="domain" description="Bifunctional inhibitor/plant lipid transfer protein/seed storage helical" evidence="2">
    <location>
        <begin position="12"/>
        <end position="97"/>
    </location>
</feature>
<dbReference type="InterPro" id="IPR039265">
    <property type="entry name" value="DIR1-like"/>
</dbReference>
<feature type="chain" id="PRO_5035206290" description="Bifunctional inhibitor/plant lipid transfer protein/seed storage helical domain-containing protein" evidence="1">
    <location>
        <begin position="27"/>
        <end position="100"/>
    </location>
</feature>
<dbReference type="GO" id="GO:0005504">
    <property type="term" value="F:fatty acid binding"/>
    <property type="evidence" value="ECO:0007669"/>
    <property type="project" value="InterPro"/>
</dbReference>
<evidence type="ECO:0000256" key="1">
    <source>
        <dbReference type="SAM" id="SignalP"/>
    </source>
</evidence>